<dbReference type="Proteomes" id="UP000831537">
    <property type="component" value="Chromosome"/>
</dbReference>
<evidence type="ECO:0000313" key="3">
    <source>
        <dbReference type="Proteomes" id="UP000831537"/>
    </source>
</evidence>
<dbReference type="PROSITE" id="PS51257">
    <property type="entry name" value="PROKAR_LIPOPROTEIN"/>
    <property type="match status" value="1"/>
</dbReference>
<keyword evidence="1" id="KW-0732">Signal</keyword>
<feature type="signal peptide" evidence="1">
    <location>
        <begin position="1"/>
        <end position="17"/>
    </location>
</feature>
<keyword evidence="3" id="KW-1185">Reference proteome</keyword>
<sequence length="138" mass="15288">MPLKLLVLLVSSLLLLAACGVSDSTMFRFSEETENWSAQLKVTQTSDDYETQDFVLEYMGDDVDAIGEITYSVDSVGSFARSGVSLAEDGTLRDSNKTNTTNAKVTENTEVKVTVKRNGNTESFKLDMDVQSEIRRKK</sequence>
<feature type="chain" id="PRO_5046997293" description="Lipoprotein" evidence="1">
    <location>
        <begin position="18"/>
        <end position="138"/>
    </location>
</feature>
<evidence type="ECO:0000256" key="1">
    <source>
        <dbReference type="SAM" id="SignalP"/>
    </source>
</evidence>
<protein>
    <recommendedName>
        <fullName evidence="4">Lipoprotein</fullName>
    </recommendedName>
</protein>
<dbReference type="EMBL" id="CP095071">
    <property type="protein sequence ID" value="UOQ83541.1"/>
    <property type="molecule type" value="Genomic_DNA"/>
</dbReference>
<proteinExistence type="predicted"/>
<name>A0ABY4GHC0_9BACI</name>
<dbReference type="RefSeq" id="WP_244740512.1">
    <property type="nucleotide sequence ID" value="NZ_CP095071.1"/>
</dbReference>
<accession>A0ABY4GHC0</accession>
<reference evidence="2 3" key="1">
    <citation type="submission" date="2022-04" db="EMBL/GenBank/DDBJ databases">
        <title>Gracilibacillus sp. isolated from saltern.</title>
        <authorList>
            <person name="Won M."/>
            <person name="Lee C.-M."/>
            <person name="Woen H.-Y."/>
            <person name="Kwon S.-W."/>
        </authorList>
    </citation>
    <scope>NUCLEOTIDE SEQUENCE [LARGE SCALE GENOMIC DNA]</scope>
    <source>
        <strain evidence="2 3">SSPM10-3</strain>
    </source>
</reference>
<evidence type="ECO:0000313" key="2">
    <source>
        <dbReference type="EMBL" id="UOQ83541.1"/>
    </source>
</evidence>
<organism evidence="2 3">
    <name type="scientific">Gracilibacillus salinarum</name>
    <dbReference type="NCBI Taxonomy" id="2932255"/>
    <lineage>
        <taxon>Bacteria</taxon>
        <taxon>Bacillati</taxon>
        <taxon>Bacillota</taxon>
        <taxon>Bacilli</taxon>
        <taxon>Bacillales</taxon>
        <taxon>Bacillaceae</taxon>
        <taxon>Gracilibacillus</taxon>
    </lineage>
</organism>
<gene>
    <name evidence="2" type="ORF">MUN87_12310</name>
</gene>
<evidence type="ECO:0008006" key="4">
    <source>
        <dbReference type="Google" id="ProtNLM"/>
    </source>
</evidence>